<dbReference type="AlphaFoldDB" id="G7W273"/>
<protein>
    <submittedName>
        <fullName evidence="1">Uncharacterized protein</fullName>
    </submittedName>
</protein>
<name>G7W273_PAETH</name>
<evidence type="ECO:0000313" key="1">
    <source>
        <dbReference type="EMBL" id="AET59657.1"/>
    </source>
</evidence>
<reference evidence="2" key="1">
    <citation type="submission" date="2011-11" db="EMBL/GenBank/DDBJ databases">
        <title>Complete sequence of Paenibacillus terrae HPL-003.</title>
        <authorList>
            <person name="Shin S.H."/>
            <person name="Kim S."/>
            <person name="Kim J.Y."/>
        </authorList>
    </citation>
    <scope>NUCLEOTIDE SEQUENCE [LARGE SCALE GENOMIC DNA]</scope>
    <source>
        <strain evidence="2">HPL-003</strain>
    </source>
</reference>
<dbReference type="STRING" id="985665.HPL003_14530"/>
<sequence>MVKKGSIGVYQVHTALFLSLLQKKDKKCSPYANIDMPRHFRKGMKNRDWRSWEKDIHIVSAIINPLCSKDRFITPQVSFTVFLARVYDSRRNFK</sequence>
<dbReference type="Proteomes" id="UP000005876">
    <property type="component" value="Chromosome"/>
</dbReference>
<dbReference type="KEGG" id="pta:HPL003_14530"/>
<reference key="2">
    <citation type="submission" date="2011-11" db="EMBL/GenBank/DDBJ databases">
        <authorList>
            <person name="Shin S.H."/>
            <person name="Kim S."/>
            <person name="Kim J.Y."/>
        </authorList>
    </citation>
    <scope>NUCLEOTIDE SEQUENCE</scope>
    <source>
        <strain>HPL-003</strain>
    </source>
</reference>
<dbReference type="HOGENOM" id="CLU_2383442_0_0_9"/>
<organism evidence="1 2">
    <name type="scientific">Paenibacillus terrae (strain HPL-003)</name>
    <dbReference type="NCBI Taxonomy" id="985665"/>
    <lineage>
        <taxon>Bacteria</taxon>
        <taxon>Bacillati</taxon>
        <taxon>Bacillota</taxon>
        <taxon>Bacilli</taxon>
        <taxon>Bacillales</taxon>
        <taxon>Paenibacillaceae</taxon>
        <taxon>Paenibacillus</taxon>
    </lineage>
</organism>
<reference evidence="1 2" key="3">
    <citation type="journal article" date="2012" name="J. Bacteriol.">
        <title>Genome Sequence of Paenibacillus terrae HPL-003, a Xylanase-Producing Bacterium Isolated from Soil Found in Forest Residue.</title>
        <authorList>
            <person name="Shin S.H."/>
            <person name="Kim S."/>
            <person name="Kim J.Y."/>
            <person name="Song H.Y."/>
            <person name="Cho S.J."/>
            <person name="Kim D.R."/>
            <person name="Lee K.I."/>
            <person name="Lim H.K."/>
            <person name="Park N.J."/>
            <person name="Hwang I.T."/>
            <person name="Yang K.S."/>
        </authorList>
    </citation>
    <scope>NUCLEOTIDE SEQUENCE [LARGE SCALE GENOMIC DNA]</scope>
    <source>
        <strain evidence="1 2">HPL-003</strain>
    </source>
</reference>
<dbReference type="EMBL" id="CP003107">
    <property type="protein sequence ID" value="AET59657.1"/>
    <property type="molecule type" value="Genomic_DNA"/>
</dbReference>
<evidence type="ECO:0000313" key="2">
    <source>
        <dbReference type="Proteomes" id="UP000005876"/>
    </source>
</evidence>
<gene>
    <name evidence="1" type="ordered locus">HPL003_14530</name>
</gene>
<accession>G7W273</accession>
<proteinExistence type="predicted"/>